<dbReference type="GO" id="GO:0006950">
    <property type="term" value="P:response to stress"/>
    <property type="evidence" value="ECO:0007669"/>
    <property type="project" value="TreeGrafter"/>
</dbReference>
<comment type="caution">
    <text evidence="2">The sequence shown here is derived from an EMBL/GenBank/DDBJ whole genome shotgun (WGS) entry which is preliminary data.</text>
</comment>
<dbReference type="InterPro" id="IPR036390">
    <property type="entry name" value="WH_DNA-bd_sf"/>
</dbReference>
<name>A0A4U5K021_9GAMM</name>
<accession>A0A4U5K021</accession>
<gene>
    <name evidence="2" type="ORF">FCE95_06505</name>
</gene>
<dbReference type="Proteomes" id="UP000308707">
    <property type="component" value="Unassembled WGS sequence"/>
</dbReference>
<reference evidence="2 3" key="1">
    <citation type="submission" date="2019-04" db="EMBL/GenBank/DDBJ databases">
        <title>Reference strain of H23.</title>
        <authorList>
            <person name="Luo X."/>
        </authorList>
    </citation>
    <scope>NUCLEOTIDE SEQUENCE [LARGE SCALE GENOMIC DNA]</scope>
    <source>
        <strain evidence="2 3">H23</strain>
    </source>
</reference>
<dbReference type="InterPro" id="IPR039422">
    <property type="entry name" value="MarR/SlyA-like"/>
</dbReference>
<dbReference type="OrthoDB" id="120080at2"/>
<keyword evidence="3" id="KW-1185">Reference proteome</keyword>
<dbReference type="InterPro" id="IPR036388">
    <property type="entry name" value="WH-like_DNA-bd_sf"/>
</dbReference>
<proteinExistence type="predicted"/>
<dbReference type="InterPro" id="IPR000835">
    <property type="entry name" value="HTH_MarR-typ"/>
</dbReference>
<dbReference type="SUPFAM" id="SSF46785">
    <property type="entry name" value="Winged helix' DNA-binding domain"/>
    <property type="match status" value="1"/>
</dbReference>
<dbReference type="PANTHER" id="PTHR33164">
    <property type="entry name" value="TRANSCRIPTIONAL REGULATOR, MARR FAMILY"/>
    <property type="match status" value="1"/>
</dbReference>
<evidence type="ECO:0000259" key="1">
    <source>
        <dbReference type="PROSITE" id="PS50995"/>
    </source>
</evidence>
<dbReference type="SMART" id="SM00347">
    <property type="entry name" value="HTH_MARR"/>
    <property type="match status" value="1"/>
</dbReference>
<dbReference type="Pfam" id="PF01047">
    <property type="entry name" value="MarR"/>
    <property type="match status" value="1"/>
</dbReference>
<evidence type="ECO:0000313" key="2">
    <source>
        <dbReference type="EMBL" id="TKR33917.1"/>
    </source>
</evidence>
<feature type="domain" description="HTH marR-type" evidence="1">
    <location>
        <begin position="9"/>
        <end position="143"/>
    </location>
</feature>
<protein>
    <submittedName>
        <fullName evidence="2">Winged helix-turn-helix transcriptional regulator</fullName>
    </submittedName>
</protein>
<dbReference type="PROSITE" id="PS50995">
    <property type="entry name" value="HTH_MARR_2"/>
    <property type="match status" value="1"/>
</dbReference>
<organism evidence="2 3">
    <name type="scientific">Luteimonas gilva</name>
    <dbReference type="NCBI Taxonomy" id="2572684"/>
    <lineage>
        <taxon>Bacteria</taxon>
        <taxon>Pseudomonadati</taxon>
        <taxon>Pseudomonadota</taxon>
        <taxon>Gammaproteobacteria</taxon>
        <taxon>Lysobacterales</taxon>
        <taxon>Lysobacteraceae</taxon>
        <taxon>Luteimonas</taxon>
    </lineage>
</organism>
<dbReference type="RefSeq" id="WP_137266122.1">
    <property type="nucleotide sequence ID" value="NZ_SZUA01000001.1"/>
</dbReference>
<dbReference type="EMBL" id="SZUA01000001">
    <property type="protein sequence ID" value="TKR33917.1"/>
    <property type="molecule type" value="Genomic_DNA"/>
</dbReference>
<sequence>MAHPPPSAPTCTCFRLRKLSRLMSQRYDRRLAEAGLNINQYSLLRRAEGEPRGIGELAKKMGMDRTTLTRDLKPLIASGWIAVATGQDARRRVVTVTAAGKRAAEKARPLWLQAQQEIENAIGDAATQRLHAQLDAALLRLQAENGR</sequence>
<dbReference type="Gene3D" id="1.10.10.10">
    <property type="entry name" value="Winged helix-like DNA-binding domain superfamily/Winged helix DNA-binding domain"/>
    <property type="match status" value="1"/>
</dbReference>
<dbReference type="GO" id="GO:0003700">
    <property type="term" value="F:DNA-binding transcription factor activity"/>
    <property type="evidence" value="ECO:0007669"/>
    <property type="project" value="InterPro"/>
</dbReference>
<dbReference type="AlphaFoldDB" id="A0A4U5K021"/>
<evidence type="ECO:0000313" key="3">
    <source>
        <dbReference type="Proteomes" id="UP000308707"/>
    </source>
</evidence>
<dbReference type="PANTHER" id="PTHR33164:SF105">
    <property type="entry name" value="TRANSCRIPTIONAL REPRESSOR PROTEIN-RELATED"/>
    <property type="match status" value="1"/>
</dbReference>